<name>H0HYH7_9HYPH</name>
<gene>
    <name evidence="1" type="ORF">MAXJ12_26288</name>
</gene>
<sequence length="193" mass="21295">MAKSHRGGGALQNTDEHRRWFLRTACVVSALTVFAGQGGAGEKVVPPADATVMTAGELHALYNDQTWVWSDGAGRMQSDGRRFVAWAGSGASATWAEGRWTITSSGRLCFKARWHSSSGSHPAKTCFAHKRRRGEIYQRKEPTGDWYIFKHAVSEEGDEFKKLTDKDLVSPVLETVRSQLREKSPATSQPATE</sequence>
<dbReference type="RefSeq" id="WP_008838834.1">
    <property type="nucleotide sequence ID" value="NZ_AHAM01000219.1"/>
</dbReference>
<dbReference type="OrthoDB" id="8071960at2"/>
<evidence type="ECO:0000313" key="1">
    <source>
        <dbReference type="EMBL" id="EHK54235.1"/>
    </source>
</evidence>
<dbReference type="InterPro" id="IPR009337">
    <property type="entry name" value="DUF995"/>
</dbReference>
<proteinExistence type="predicted"/>
<reference evidence="1 2" key="1">
    <citation type="journal article" date="2012" name="J. Bacteriol.">
        <title>Draft Genome Sequence of Mesorhizobium alhagi CCNWXJ12-2T, a Novel Salt-Resistant Species Isolated from the Desert of Northwestern China.</title>
        <authorList>
            <person name="Zhou M."/>
            <person name="Chen W."/>
            <person name="Chen H."/>
            <person name="Wei G."/>
        </authorList>
    </citation>
    <scope>NUCLEOTIDE SEQUENCE [LARGE SCALE GENOMIC DNA]</scope>
    <source>
        <strain evidence="1 2">CCNWXJ12-2</strain>
    </source>
</reference>
<dbReference type="AlphaFoldDB" id="H0HYH7"/>
<keyword evidence="2" id="KW-1185">Reference proteome</keyword>
<organism evidence="1 2">
    <name type="scientific">Mesorhizobium alhagi CCNWXJ12-2</name>
    <dbReference type="NCBI Taxonomy" id="1107882"/>
    <lineage>
        <taxon>Bacteria</taxon>
        <taxon>Pseudomonadati</taxon>
        <taxon>Pseudomonadota</taxon>
        <taxon>Alphaproteobacteria</taxon>
        <taxon>Hyphomicrobiales</taxon>
        <taxon>Phyllobacteriaceae</taxon>
        <taxon>Allomesorhizobium</taxon>
    </lineage>
</organism>
<accession>H0HYH7</accession>
<evidence type="ECO:0008006" key="3">
    <source>
        <dbReference type="Google" id="ProtNLM"/>
    </source>
</evidence>
<evidence type="ECO:0000313" key="2">
    <source>
        <dbReference type="Proteomes" id="UP000003250"/>
    </source>
</evidence>
<dbReference type="Proteomes" id="UP000003250">
    <property type="component" value="Unassembled WGS sequence"/>
</dbReference>
<dbReference type="Pfam" id="PF06191">
    <property type="entry name" value="DUF995"/>
    <property type="match status" value="1"/>
</dbReference>
<dbReference type="EMBL" id="AHAM01000219">
    <property type="protein sequence ID" value="EHK54235.1"/>
    <property type="molecule type" value="Genomic_DNA"/>
</dbReference>
<protein>
    <recommendedName>
        <fullName evidence="3">DUF995 domain-containing protein</fullName>
    </recommendedName>
</protein>
<dbReference type="PATRIC" id="fig|1107882.3.peg.5104"/>